<evidence type="ECO:0000313" key="2">
    <source>
        <dbReference type="EMBL" id="PAV58270.1"/>
    </source>
</evidence>
<gene>
    <name evidence="2" type="ORF">WR25_02197</name>
</gene>
<sequence length="308" mass="35894">MSRSHSNGLDPPSNQISRNMSDGMADSRNETLAEVQALQKLGINVNPADLVDDDSYCEVVGVARPEEQPYNVPQSQLNMDALVEDVKLLVHCNLLCDVSKFMGGSPIEQLNTEMAKITQWGLTYEYMAQILQHKYENFDLKKKERLLKHPMFGQIVEVVLLKNEYMYKAKSTPRLKELYRQLHSAYNCQMIKRRFNEKQKRTMLKLMSPNERRASMHFCNYLNDLIIRMILRFKKIENIHNVPPDEFEETGVSYQKIDNLHRAIVAEKENGQNSDLYTKYAAILEFDKLTFKEASEMFGILHSHFYDR</sequence>
<reference evidence="2 3" key="1">
    <citation type="journal article" date="2017" name="Curr. Biol.">
        <title>Genome architecture and evolution of a unichromosomal asexual nematode.</title>
        <authorList>
            <person name="Fradin H."/>
            <person name="Zegar C."/>
            <person name="Gutwein M."/>
            <person name="Lucas J."/>
            <person name="Kovtun M."/>
            <person name="Corcoran D."/>
            <person name="Baugh L.R."/>
            <person name="Kiontke K."/>
            <person name="Gunsalus K."/>
            <person name="Fitch D.H."/>
            <person name="Piano F."/>
        </authorList>
    </citation>
    <scope>NUCLEOTIDE SEQUENCE [LARGE SCALE GENOMIC DNA]</scope>
    <source>
        <strain evidence="2">PF1309</strain>
    </source>
</reference>
<feature type="compositionally biased region" description="Polar residues" evidence="1">
    <location>
        <begin position="1"/>
        <end position="20"/>
    </location>
</feature>
<dbReference type="Proteomes" id="UP000218231">
    <property type="component" value="Unassembled WGS sequence"/>
</dbReference>
<comment type="caution">
    <text evidence="2">The sequence shown here is derived from an EMBL/GenBank/DDBJ whole genome shotgun (WGS) entry which is preliminary data.</text>
</comment>
<evidence type="ECO:0000256" key="1">
    <source>
        <dbReference type="SAM" id="MobiDB-lite"/>
    </source>
</evidence>
<organism evidence="2 3">
    <name type="scientific">Diploscapter pachys</name>
    <dbReference type="NCBI Taxonomy" id="2018661"/>
    <lineage>
        <taxon>Eukaryota</taxon>
        <taxon>Metazoa</taxon>
        <taxon>Ecdysozoa</taxon>
        <taxon>Nematoda</taxon>
        <taxon>Chromadorea</taxon>
        <taxon>Rhabditida</taxon>
        <taxon>Rhabditina</taxon>
        <taxon>Rhabditomorpha</taxon>
        <taxon>Rhabditoidea</taxon>
        <taxon>Rhabditidae</taxon>
        <taxon>Diploscapter</taxon>
    </lineage>
</organism>
<proteinExistence type="predicted"/>
<dbReference type="AlphaFoldDB" id="A0A2A2J902"/>
<feature type="region of interest" description="Disordered" evidence="1">
    <location>
        <begin position="1"/>
        <end position="27"/>
    </location>
</feature>
<name>A0A2A2J902_9BILA</name>
<dbReference type="EMBL" id="LIAE01010589">
    <property type="protein sequence ID" value="PAV58270.1"/>
    <property type="molecule type" value="Genomic_DNA"/>
</dbReference>
<accession>A0A2A2J902</accession>
<evidence type="ECO:0000313" key="3">
    <source>
        <dbReference type="Proteomes" id="UP000218231"/>
    </source>
</evidence>
<keyword evidence="3" id="KW-1185">Reference proteome</keyword>
<protein>
    <submittedName>
        <fullName evidence="2">Uncharacterized protein</fullName>
    </submittedName>
</protein>